<dbReference type="RefSeq" id="WP_150899962.1">
    <property type="nucleotide sequence ID" value="NZ_WAAU01000014.1"/>
</dbReference>
<comment type="caution">
    <text evidence="3">The sequence shown here is derived from an EMBL/GenBank/DDBJ whole genome shotgun (WGS) entry which is preliminary data.</text>
</comment>
<feature type="transmembrane region" description="Helical" evidence="1">
    <location>
        <begin position="230"/>
        <end position="250"/>
    </location>
</feature>
<keyword evidence="1" id="KW-0812">Transmembrane</keyword>
<dbReference type="Pfam" id="PF01569">
    <property type="entry name" value="PAP2"/>
    <property type="match status" value="1"/>
</dbReference>
<gene>
    <name evidence="3" type="ORF">F7018_10200</name>
</gene>
<dbReference type="Gene3D" id="1.20.144.10">
    <property type="entry name" value="Phosphatidic acid phosphatase type 2/haloperoxidase"/>
    <property type="match status" value="1"/>
</dbReference>
<keyword evidence="1" id="KW-0472">Membrane</keyword>
<accession>A0A7J5AIG7</accession>
<feature type="transmembrane region" description="Helical" evidence="1">
    <location>
        <begin position="145"/>
        <end position="164"/>
    </location>
</feature>
<dbReference type="InterPro" id="IPR000326">
    <property type="entry name" value="PAP2/HPO"/>
</dbReference>
<reference evidence="3 4" key="1">
    <citation type="submission" date="2019-09" db="EMBL/GenBank/DDBJ databases">
        <authorList>
            <person name="Cao W.R."/>
        </authorList>
    </citation>
    <scope>NUCLEOTIDE SEQUENCE [LARGE SCALE GENOMIC DNA]</scope>
    <source>
        <strain evidence="4">a4</strain>
    </source>
</reference>
<dbReference type="Proteomes" id="UP000467305">
    <property type="component" value="Unassembled WGS sequence"/>
</dbReference>
<sequence length="281" mass="31950">MNSNLNNKVIYNFFNVKLHLLIPSFILLFLLFSFINYIGEEFTTTYINVQKDLFFYLNHSLSKFPNLQFNLTQLGDVLVFFPFIAFFIVNAPKLWEALLTSSIISLLVSFTLKKLFAVPRPAAMFDNDSFVIVGKTLSGQTSLPSGHSIATFIVITTLLFAFMPKKSMHKIIWSSCVVFLGLIISFSRVGVGAHYPLDVLFGSAIGYIIAILGIKFNNKVNWLSCIKNKKYYPVFILILIIWTVLITKKILENNLLVFYVSLVSLVITLSLIIRLSYVKKN</sequence>
<dbReference type="PANTHER" id="PTHR14969">
    <property type="entry name" value="SPHINGOSINE-1-PHOSPHATE PHOSPHOHYDROLASE"/>
    <property type="match status" value="1"/>
</dbReference>
<feature type="domain" description="Phosphatidic acid phosphatase type 2/haloperoxidase" evidence="2">
    <location>
        <begin position="93"/>
        <end position="214"/>
    </location>
</feature>
<dbReference type="InterPro" id="IPR036938">
    <property type="entry name" value="PAP2/HPO_sf"/>
</dbReference>
<evidence type="ECO:0000259" key="2">
    <source>
        <dbReference type="SMART" id="SM00014"/>
    </source>
</evidence>
<feature type="transmembrane region" description="Helical" evidence="1">
    <location>
        <begin position="256"/>
        <end position="277"/>
    </location>
</feature>
<protein>
    <submittedName>
        <fullName evidence="3">Phosphatase PAP2 family protein</fullName>
    </submittedName>
</protein>
<keyword evidence="4" id="KW-1185">Reference proteome</keyword>
<dbReference type="OrthoDB" id="9801622at2"/>
<evidence type="ECO:0000313" key="3">
    <source>
        <dbReference type="EMBL" id="KAB1157293.1"/>
    </source>
</evidence>
<feature type="transmembrane region" description="Helical" evidence="1">
    <location>
        <begin position="71"/>
        <end position="89"/>
    </location>
</feature>
<dbReference type="EMBL" id="WAAU01000014">
    <property type="protein sequence ID" value="KAB1157293.1"/>
    <property type="molecule type" value="Genomic_DNA"/>
</dbReference>
<dbReference type="CDD" id="cd01610">
    <property type="entry name" value="PAP2_like"/>
    <property type="match status" value="1"/>
</dbReference>
<dbReference type="PANTHER" id="PTHR14969:SF13">
    <property type="entry name" value="AT30094P"/>
    <property type="match status" value="1"/>
</dbReference>
<proteinExistence type="predicted"/>
<dbReference type="SMART" id="SM00014">
    <property type="entry name" value="acidPPc"/>
    <property type="match status" value="1"/>
</dbReference>
<dbReference type="AlphaFoldDB" id="A0A7J5AIG7"/>
<keyword evidence="1" id="KW-1133">Transmembrane helix</keyword>
<feature type="transmembrane region" description="Helical" evidence="1">
    <location>
        <begin position="20"/>
        <end position="39"/>
    </location>
</feature>
<organism evidence="3 4">
    <name type="scientific">Tenacibaculum aiptasiae</name>
    <dbReference type="NCBI Taxonomy" id="426481"/>
    <lineage>
        <taxon>Bacteria</taxon>
        <taxon>Pseudomonadati</taxon>
        <taxon>Bacteroidota</taxon>
        <taxon>Flavobacteriia</taxon>
        <taxon>Flavobacteriales</taxon>
        <taxon>Flavobacteriaceae</taxon>
        <taxon>Tenacibaculum</taxon>
    </lineage>
</organism>
<feature type="transmembrane region" description="Helical" evidence="1">
    <location>
        <begin position="171"/>
        <end position="193"/>
    </location>
</feature>
<evidence type="ECO:0000256" key="1">
    <source>
        <dbReference type="SAM" id="Phobius"/>
    </source>
</evidence>
<dbReference type="SUPFAM" id="SSF48317">
    <property type="entry name" value="Acid phosphatase/Vanadium-dependent haloperoxidase"/>
    <property type="match status" value="1"/>
</dbReference>
<evidence type="ECO:0000313" key="4">
    <source>
        <dbReference type="Proteomes" id="UP000467305"/>
    </source>
</evidence>
<feature type="transmembrane region" description="Helical" evidence="1">
    <location>
        <begin position="94"/>
        <end position="112"/>
    </location>
</feature>
<feature type="transmembrane region" description="Helical" evidence="1">
    <location>
        <begin position="199"/>
        <end position="218"/>
    </location>
</feature>
<name>A0A7J5AIG7_9FLAO</name>